<accession>A0A9W6YH60</accession>
<evidence type="ECO:0000313" key="2">
    <source>
        <dbReference type="EMBL" id="GMF64932.1"/>
    </source>
</evidence>
<protein>
    <submittedName>
        <fullName evidence="2">Unnamed protein product</fullName>
    </submittedName>
</protein>
<organism evidence="2 3">
    <name type="scientific">Phytophthora lilii</name>
    <dbReference type="NCBI Taxonomy" id="2077276"/>
    <lineage>
        <taxon>Eukaryota</taxon>
        <taxon>Sar</taxon>
        <taxon>Stramenopiles</taxon>
        <taxon>Oomycota</taxon>
        <taxon>Peronosporomycetes</taxon>
        <taxon>Peronosporales</taxon>
        <taxon>Peronosporaceae</taxon>
        <taxon>Phytophthora</taxon>
    </lineage>
</organism>
<dbReference type="EMBL" id="BSXW01012436">
    <property type="protein sequence ID" value="GMF64932.1"/>
    <property type="molecule type" value="Genomic_DNA"/>
</dbReference>
<feature type="compositionally biased region" description="Basic residues" evidence="1">
    <location>
        <begin position="1"/>
        <end position="21"/>
    </location>
</feature>
<dbReference type="Proteomes" id="UP001165083">
    <property type="component" value="Unassembled WGS sequence"/>
</dbReference>
<keyword evidence="3" id="KW-1185">Reference proteome</keyword>
<gene>
    <name evidence="2" type="ORF">Plil01_001767500</name>
</gene>
<evidence type="ECO:0000313" key="3">
    <source>
        <dbReference type="Proteomes" id="UP001165083"/>
    </source>
</evidence>
<evidence type="ECO:0000256" key="1">
    <source>
        <dbReference type="SAM" id="MobiDB-lite"/>
    </source>
</evidence>
<comment type="caution">
    <text evidence="2">The sequence shown here is derived from an EMBL/GenBank/DDBJ whole genome shotgun (WGS) entry which is preliminary data.</text>
</comment>
<name>A0A9W6YH60_9STRA</name>
<feature type="region of interest" description="Disordered" evidence="1">
    <location>
        <begin position="42"/>
        <end position="66"/>
    </location>
</feature>
<sequence>MGGKSRCRGFRGRAGGSHRKQQSPAAEASSLVAAIAQVETASLTSRDSARSNGGGPAEQQKVSTTI</sequence>
<dbReference type="AlphaFoldDB" id="A0A9W6YH60"/>
<proteinExistence type="predicted"/>
<reference evidence="2" key="1">
    <citation type="submission" date="2023-04" db="EMBL/GenBank/DDBJ databases">
        <title>Phytophthora lilii NBRC 32176.</title>
        <authorList>
            <person name="Ichikawa N."/>
            <person name="Sato H."/>
            <person name="Tonouchi N."/>
        </authorList>
    </citation>
    <scope>NUCLEOTIDE SEQUENCE</scope>
    <source>
        <strain evidence="2">NBRC 32176</strain>
    </source>
</reference>
<feature type="region of interest" description="Disordered" evidence="1">
    <location>
        <begin position="1"/>
        <end position="30"/>
    </location>
</feature>